<feature type="transmembrane region" description="Helical" evidence="2">
    <location>
        <begin position="247"/>
        <end position="267"/>
    </location>
</feature>
<reference evidence="3" key="1">
    <citation type="journal article" date="2014" name="Int. J. Syst. Evol. Microbiol.">
        <title>Complete genome sequence of Corynebacterium casei LMG S-19264T (=DSM 44701T), isolated from a smear-ripened cheese.</title>
        <authorList>
            <consortium name="US DOE Joint Genome Institute (JGI-PGF)"/>
            <person name="Walter F."/>
            <person name="Albersmeier A."/>
            <person name="Kalinowski J."/>
            <person name="Ruckert C."/>
        </authorList>
    </citation>
    <scope>NUCLEOTIDE SEQUENCE</scope>
    <source>
        <strain evidence="3">JCM 5069</strain>
    </source>
</reference>
<dbReference type="AlphaFoldDB" id="A0A919GL86"/>
<keyword evidence="2" id="KW-0812">Transmembrane</keyword>
<keyword evidence="2" id="KW-0472">Membrane</keyword>
<protein>
    <submittedName>
        <fullName evidence="3">Uncharacterized protein</fullName>
    </submittedName>
</protein>
<dbReference type="Gene3D" id="1.20.1170.10">
    <property type="match status" value="1"/>
</dbReference>
<reference evidence="3" key="2">
    <citation type="submission" date="2020-09" db="EMBL/GenBank/DDBJ databases">
        <authorList>
            <person name="Sun Q."/>
            <person name="Ohkuma M."/>
        </authorList>
    </citation>
    <scope>NUCLEOTIDE SEQUENCE</scope>
    <source>
        <strain evidence="3">JCM 5069</strain>
    </source>
</reference>
<evidence type="ECO:0000256" key="1">
    <source>
        <dbReference type="SAM" id="Coils"/>
    </source>
</evidence>
<sequence length="394" mass="43416">MTAATLLPPPKLLLKTETKKDANQPDFTYAAFGDDWLHIQVFVNAILKMPIATSDFTKRYGTFNNEDQDEIKKFLAAVKSMQGLSLRFGDPVTITQRIAKDGDYITGANAPAELYAHNMWMANQVNGVAAKFHNRCGLITGHLEDGKGAIKQNAAIVRQFLTGKDGLKDLVDKLHGQLKDLIQKLAAFSGDFQTQNEKLKLFVAKEGRIYSHAANARDECKAEAEEFQREADLTYSKWKKVSIAESALAPLGLLGGLVALGLGVWAAQLQKKYKALVDKVNKAKDEQQKKIQLLTDLDGLQTQVTPLTKYTDDFKAKLDVIEGKWLNASNAISQLAGLDDQKLGDKDNINHELDLEGAAQEWKKVADATSWFTQNALVSPRDIVFGADLPLQGG</sequence>
<dbReference type="EMBL" id="BNCD01000024">
    <property type="protein sequence ID" value="GHH86855.1"/>
    <property type="molecule type" value="Genomic_DNA"/>
</dbReference>
<evidence type="ECO:0000256" key="2">
    <source>
        <dbReference type="SAM" id="Phobius"/>
    </source>
</evidence>
<keyword evidence="2" id="KW-1133">Transmembrane helix</keyword>
<keyword evidence="1" id="KW-0175">Coiled coil</keyword>
<feature type="coiled-coil region" evidence="1">
    <location>
        <begin position="266"/>
        <end position="297"/>
    </location>
</feature>
<comment type="caution">
    <text evidence="3">The sequence shown here is derived from an EMBL/GenBank/DDBJ whole genome shotgun (WGS) entry which is preliminary data.</text>
</comment>
<gene>
    <name evidence="3" type="ORF">GCM10018793_60400</name>
</gene>
<dbReference type="SUPFAM" id="SSF58100">
    <property type="entry name" value="Bacterial hemolysins"/>
    <property type="match status" value="1"/>
</dbReference>
<dbReference type="Proteomes" id="UP000603708">
    <property type="component" value="Unassembled WGS sequence"/>
</dbReference>
<name>A0A919GL86_9ACTN</name>
<evidence type="ECO:0000313" key="3">
    <source>
        <dbReference type="EMBL" id="GHH86855.1"/>
    </source>
</evidence>
<evidence type="ECO:0000313" key="4">
    <source>
        <dbReference type="Proteomes" id="UP000603708"/>
    </source>
</evidence>
<accession>A0A919GL86</accession>
<keyword evidence="4" id="KW-1185">Reference proteome</keyword>
<organism evidence="3 4">
    <name type="scientific">Streptomyces sulfonofaciens</name>
    <dbReference type="NCBI Taxonomy" id="68272"/>
    <lineage>
        <taxon>Bacteria</taxon>
        <taxon>Bacillati</taxon>
        <taxon>Actinomycetota</taxon>
        <taxon>Actinomycetes</taxon>
        <taxon>Kitasatosporales</taxon>
        <taxon>Streptomycetaceae</taxon>
        <taxon>Streptomyces</taxon>
    </lineage>
</organism>
<proteinExistence type="predicted"/>